<keyword evidence="5" id="KW-1185">Reference proteome</keyword>
<evidence type="ECO:0000313" key="4">
    <source>
        <dbReference type="EMBL" id="MFC4721167.1"/>
    </source>
</evidence>
<proteinExistence type="inferred from homology"/>
<gene>
    <name evidence="4" type="ORF">ACFO5O_02455</name>
</gene>
<dbReference type="InterPro" id="IPR003362">
    <property type="entry name" value="Bact_transf"/>
</dbReference>
<feature type="transmembrane region" description="Helical" evidence="2">
    <location>
        <begin position="12"/>
        <end position="38"/>
    </location>
</feature>
<organism evidence="4 5">
    <name type="scientific">Geojedonia litorea</name>
    <dbReference type="NCBI Taxonomy" id="1268269"/>
    <lineage>
        <taxon>Bacteria</taxon>
        <taxon>Pseudomonadati</taxon>
        <taxon>Bacteroidota</taxon>
        <taxon>Flavobacteriia</taxon>
        <taxon>Flavobacteriales</taxon>
        <taxon>Flavobacteriaceae</taxon>
        <taxon>Geojedonia</taxon>
    </lineage>
</organism>
<keyword evidence="2" id="KW-0472">Membrane</keyword>
<feature type="domain" description="Bacterial sugar transferase" evidence="3">
    <location>
        <begin position="10"/>
        <end position="195"/>
    </location>
</feature>
<dbReference type="Proteomes" id="UP001595953">
    <property type="component" value="Unassembled WGS sequence"/>
</dbReference>
<keyword evidence="2" id="KW-0812">Transmembrane</keyword>
<protein>
    <submittedName>
        <fullName evidence="4">Sugar transferase</fullName>
    </submittedName>
</protein>
<evidence type="ECO:0000313" key="5">
    <source>
        <dbReference type="Proteomes" id="UP001595953"/>
    </source>
</evidence>
<keyword evidence="2" id="KW-1133">Transmembrane helix</keyword>
<dbReference type="RefSeq" id="WP_387960618.1">
    <property type="nucleotide sequence ID" value="NZ_JBHSGP010000005.1"/>
</dbReference>
<evidence type="ECO:0000256" key="2">
    <source>
        <dbReference type="SAM" id="Phobius"/>
    </source>
</evidence>
<name>A0ABV9MYW0_9FLAO</name>
<comment type="similarity">
    <text evidence="1">Belongs to the bacterial sugar transferase family.</text>
</comment>
<evidence type="ECO:0000256" key="1">
    <source>
        <dbReference type="ARBA" id="ARBA00006464"/>
    </source>
</evidence>
<accession>A0ABV9MYW0</accession>
<dbReference type="EMBL" id="JBHSGP010000005">
    <property type="protein sequence ID" value="MFC4721167.1"/>
    <property type="molecule type" value="Genomic_DNA"/>
</dbReference>
<comment type="caution">
    <text evidence="4">The sequence shown here is derived from an EMBL/GenBank/DDBJ whole genome shotgun (WGS) entry which is preliminary data.</text>
</comment>
<dbReference type="PANTHER" id="PTHR30576">
    <property type="entry name" value="COLANIC BIOSYNTHESIS UDP-GLUCOSE LIPID CARRIER TRANSFERASE"/>
    <property type="match status" value="1"/>
</dbReference>
<dbReference type="GO" id="GO:0016740">
    <property type="term" value="F:transferase activity"/>
    <property type="evidence" value="ECO:0007669"/>
    <property type="project" value="UniProtKB-KW"/>
</dbReference>
<keyword evidence="4" id="KW-0808">Transferase</keyword>
<dbReference type="Pfam" id="PF02397">
    <property type="entry name" value="Bac_transf"/>
    <property type="match status" value="1"/>
</dbReference>
<evidence type="ECO:0000259" key="3">
    <source>
        <dbReference type="Pfam" id="PF02397"/>
    </source>
</evidence>
<sequence length="197" mass="22837">MITSQQLLYKRLFDFSFSLILLLFLFIPLLLLVLFASVDTQQWGLFKQVRVGQHARLFHIYKIRTLRQAKKGQGLGAEIISPFGQFLRAHRWDELPQLFNIVFGQMSFVGPRPDLPGFADMLEGEDRVLLKVKPGLTGPASLKYAQEAQVLAQQSDPEAYNRRVIWPDKVEINKNYVQSYRFSLDLTFIYRSLSRLI</sequence>
<dbReference type="PANTHER" id="PTHR30576:SF20">
    <property type="entry name" value="QUINOVOSAMINEPHOSPHOTRANSFERAE-RELATED"/>
    <property type="match status" value="1"/>
</dbReference>
<reference evidence="5" key="1">
    <citation type="journal article" date="2019" name="Int. J. Syst. Evol. Microbiol.">
        <title>The Global Catalogue of Microorganisms (GCM) 10K type strain sequencing project: providing services to taxonomists for standard genome sequencing and annotation.</title>
        <authorList>
            <consortium name="The Broad Institute Genomics Platform"/>
            <consortium name="The Broad Institute Genome Sequencing Center for Infectious Disease"/>
            <person name="Wu L."/>
            <person name="Ma J."/>
        </authorList>
    </citation>
    <scope>NUCLEOTIDE SEQUENCE [LARGE SCALE GENOMIC DNA]</scope>
    <source>
        <strain evidence="5">CCUG 63682</strain>
    </source>
</reference>